<dbReference type="OrthoDB" id="142921at2759"/>
<reference evidence="1 2" key="1">
    <citation type="journal article" date="2017" name="Genome Biol. Evol.">
        <title>Phytophthora megakarya and P. palmivora, closely related causal agents of cacao black pod rot, underwent increases in genome sizes and gene numbers by different mechanisms.</title>
        <authorList>
            <person name="Ali S.S."/>
            <person name="Shao J."/>
            <person name="Lary D.J."/>
            <person name="Kronmiller B."/>
            <person name="Shen D."/>
            <person name="Strem M.D."/>
            <person name="Amoako-Attah I."/>
            <person name="Akrofi A.Y."/>
            <person name="Begoude B.A."/>
            <person name="Ten Hoopen G.M."/>
            <person name="Coulibaly K."/>
            <person name="Kebe B.I."/>
            <person name="Melnick R.L."/>
            <person name="Guiltinan M.J."/>
            <person name="Tyler B.M."/>
            <person name="Meinhardt L.W."/>
            <person name="Bailey B.A."/>
        </authorList>
    </citation>
    <scope>NUCLEOTIDE SEQUENCE [LARGE SCALE GENOMIC DNA]</scope>
    <source>
        <strain evidence="2">sbr112.9</strain>
    </source>
</reference>
<proteinExistence type="predicted"/>
<protein>
    <submittedName>
        <fullName evidence="1">Uncharacterized protein</fullName>
    </submittedName>
</protein>
<sequence>MEEFYTLIRHWYNPTKHAGMLPEKAEKMTLAGFGNRYETSLCGEKQSEATVNQLIDPFDNTCDLLEKSTATASSLRQVDEYARSNVMMALEIRESGFWLHLFHGQSGGRRL</sequence>
<keyword evidence="2" id="KW-1185">Reference proteome</keyword>
<evidence type="ECO:0000313" key="1">
    <source>
        <dbReference type="EMBL" id="POM61428.1"/>
    </source>
</evidence>
<dbReference type="AlphaFoldDB" id="A0A2P4X7A2"/>
<evidence type="ECO:0000313" key="2">
    <source>
        <dbReference type="Proteomes" id="UP000237271"/>
    </source>
</evidence>
<gene>
    <name evidence="1" type="ORF">PHPALM_29558</name>
</gene>
<name>A0A2P4X7A2_9STRA</name>
<organism evidence="1 2">
    <name type="scientific">Phytophthora palmivora</name>
    <dbReference type="NCBI Taxonomy" id="4796"/>
    <lineage>
        <taxon>Eukaryota</taxon>
        <taxon>Sar</taxon>
        <taxon>Stramenopiles</taxon>
        <taxon>Oomycota</taxon>
        <taxon>Peronosporomycetes</taxon>
        <taxon>Peronosporales</taxon>
        <taxon>Peronosporaceae</taxon>
        <taxon>Phytophthora</taxon>
    </lineage>
</organism>
<accession>A0A2P4X7A2</accession>
<dbReference type="Proteomes" id="UP000237271">
    <property type="component" value="Unassembled WGS sequence"/>
</dbReference>
<comment type="caution">
    <text evidence="1">The sequence shown here is derived from an EMBL/GenBank/DDBJ whole genome shotgun (WGS) entry which is preliminary data.</text>
</comment>
<dbReference type="EMBL" id="NCKW01016007">
    <property type="protein sequence ID" value="POM61428.1"/>
    <property type="molecule type" value="Genomic_DNA"/>
</dbReference>